<dbReference type="Proteomes" id="UP000766246">
    <property type="component" value="Unassembled WGS sequence"/>
</dbReference>
<dbReference type="Gene3D" id="3.40.50.300">
    <property type="entry name" value="P-loop containing nucleotide triphosphate hydrolases"/>
    <property type="match status" value="1"/>
</dbReference>
<dbReference type="SUPFAM" id="SSF52540">
    <property type="entry name" value="P-loop containing nucleoside triphosphate hydrolases"/>
    <property type="match status" value="1"/>
</dbReference>
<evidence type="ECO:0000313" key="3">
    <source>
        <dbReference type="Proteomes" id="UP000766246"/>
    </source>
</evidence>
<feature type="domain" description="AAA" evidence="1">
    <location>
        <begin position="1"/>
        <end position="181"/>
    </location>
</feature>
<dbReference type="InterPro" id="IPR027417">
    <property type="entry name" value="P-loop_NTPase"/>
</dbReference>
<reference evidence="2" key="1">
    <citation type="submission" date="2019-04" db="EMBL/GenBank/DDBJ databases">
        <title>Evolution of Biomass-Degrading Anaerobic Consortia Revealed by Metagenomics.</title>
        <authorList>
            <person name="Peng X."/>
        </authorList>
    </citation>
    <scope>NUCLEOTIDE SEQUENCE</scope>
    <source>
        <strain evidence="2">SIG311</strain>
    </source>
</reference>
<organism evidence="2 3">
    <name type="scientific">Pseudobutyrivibrio ruminis</name>
    <dbReference type="NCBI Taxonomy" id="46206"/>
    <lineage>
        <taxon>Bacteria</taxon>
        <taxon>Bacillati</taxon>
        <taxon>Bacillota</taxon>
        <taxon>Clostridia</taxon>
        <taxon>Lachnospirales</taxon>
        <taxon>Lachnospiraceae</taxon>
        <taxon>Pseudobutyrivibrio</taxon>
    </lineage>
</organism>
<dbReference type="PANTHER" id="PTHR13696">
    <property type="entry name" value="P-LOOP CONTAINING NUCLEOSIDE TRIPHOSPHATE HYDROLASE"/>
    <property type="match status" value="1"/>
</dbReference>
<protein>
    <submittedName>
        <fullName evidence="2">ParA family protein</fullName>
    </submittedName>
</protein>
<comment type="caution">
    <text evidence="2">The sequence shown here is derived from an EMBL/GenBank/DDBJ whole genome shotgun (WGS) entry which is preliminary data.</text>
</comment>
<accession>A0A927U9S6</accession>
<dbReference type="PANTHER" id="PTHR13696:SF99">
    <property type="entry name" value="COBYRINIC ACID AC-DIAMIDE SYNTHASE"/>
    <property type="match status" value="1"/>
</dbReference>
<gene>
    <name evidence="2" type="ORF">E7272_07780</name>
</gene>
<dbReference type="InterPro" id="IPR050678">
    <property type="entry name" value="DNA_Partitioning_ATPase"/>
</dbReference>
<evidence type="ECO:0000259" key="1">
    <source>
        <dbReference type="Pfam" id="PF13614"/>
    </source>
</evidence>
<dbReference type="AlphaFoldDB" id="A0A927U9S6"/>
<dbReference type="Pfam" id="PF13614">
    <property type="entry name" value="AAA_31"/>
    <property type="match status" value="1"/>
</dbReference>
<evidence type="ECO:0000313" key="2">
    <source>
        <dbReference type="EMBL" id="MBE5919731.1"/>
    </source>
</evidence>
<proteinExistence type="predicted"/>
<dbReference type="EMBL" id="SVER01000017">
    <property type="protein sequence ID" value="MBE5919731.1"/>
    <property type="molecule type" value="Genomic_DNA"/>
</dbReference>
<dbReference type="InterPro" id="IPR025669">
    <property type="entry name" value="AAA_dom"/>
</dbReference>
<name>A0A927U9S6_9FIRM</name>
<sequence length="268" mass="30373">MKTICITSSKGGAGKTTATCELAAALKVLGKKVLVIDMDQRRGATKHMGLNLTEEQRRENGISTIYDVLVGEGSIDMAILPLDSFDMIVGDKRMEKPERTFNDPDDPYLLEKFKEAMDECGLKYDYMFIDHGPQNDITTEMSYISSDDIYISTFRDMENLDDAEEVTKEIIKKRHQRNNQVKGELKGFILGRYERGAVADVAEARLKNEIIPLYMEESDEEIPIYKIRKAADFEKAQIFTQPVTYSKKSSAAARDVYEIAEHIINTSK</sequence>